<proteinExistence type="predicted"/>
<sequence length="99" mass="11574">MNLLYTYQKFSIFQSDVTRNFQVDFAGKSVSMSFCELLSFREKLKRIDLQTHFEGADSVEILSLCNKRHLFIFDTLDIIHLKELVRGAFISMAYQNVLV</sequence>
<dbReference type="AlphaFoldDB" id="A0A840ESK4"/>
<keyword evidence="2" id="KW-1185">Reference proteome</keyword>
<comment type="caution">
    <text evidence="1">The sequence shown here is derived from an EMBL/GenBank/DDBJ whole genome shotgun (WGS) entry which is preliminary data.</text>
</comment>
<dbReference type="RefSeq" id="WP_183478285.1">
    <property type="nucleotide sequence ID" value="NZ_JACIFO010000013.1"/>
</dbReference>
<accession>A0A840ESK4</accession>
<organism evidence="1 2">
    <name type="scientific">Mesonia hippocampi</name>
    <dbReference type="NCBI Taxonomy" id="1628250"/>
    <lineage>
        <taxon>Bacteria</taxon>
        <taxon>Pseudomonadati</taxon>
        <taxon>Bacteroidota</taxon>
        <taxon>Flavobacteriia</taxon>
        <taxon>Flavobacteriales</taxon>
        <taxon>Flavobacteriaceae</taxon>
        <taxon>Mesonia</taxon>
    </lineage>
</organism>
<dbReference type="Proteomes" id="UP000553034">
    <property type="component" value="Unassembled WGS sequence"/>
</dbReference>
<dbReference type="EMBL" id="JACIFO010000013">
    <property type="protein sequence ID" value="MBB4119950.1"/>
    <property type="molecule type" value="Genomic_DNA"/>
</dbReference>
<reference evidence="1 2" key="1">
    <citation type="submission" date="2020-08" db="EMBL/GenBank/DDBJ databases">
        <title>Genomic Encyclopedia of Type Strains, Phase IV (KMG-IV): sequencing the most valuable type-strain genomes for metagenomic binning, comparative biology and taxonomic classification.</title>
        <authorList>
            <person name="Goeker M."/>
        </authorList>
    </citation>
    <scope>NUCLEOTIDE SEQUENCE [LARGE SCALE GENOMIC DNA]</scope>
    <source>
        <strain evidence="1 2">DSM 29568</strain>
    </source>
</reference>
<protein>
    <submittedName>
        <fullName evidence="1">Uncharacterized protein</fullName>
    </submittedName>
</protein>
<evidence type="ECO:0000313" key="2">
    <source>
        <dbReference type="Proteomes" id="UP000553034"/>
    </source>
</evidence>
<gene>
    <name evidence="1" type="ORF">GGR32_002262</name>
</gene>
<name>A0A840ESK4_9FLAO</name>
<evidence type="ECO:0000313" key="1">
    <source>
        <dbReference type="EMBL" id="MBB4119950.1"/>
    </source>
</evidence>